<name>A0A8X8X8K7_SALSN</name>
<organism evidence="2">
    <name type="scientific">Salvia splendens</name>
    <name type="common">Scarlet sage</name>
    <dbReference type="NCBI Taxonomy" id="180675"/>
    <lineage>
        <taxon>Eukaryota</taxon>
        <taxon>Viridiplantae</taxon>
        <taxon>Streptophyta</taxon>
        <taxon>Embryophyta</taxon>
        <taxon>Tracheophyta</taxon>
        <taxon>Spermatophyta</taxon>
        <taxon>Magnoliopsida</taxon>
        <taxon>eudicotyledons</taxon>
        <taxon>Gunneridae</taxon>
        <taxon>Pentapetalae</taxon>
        <taxon>asterids</taxon>
        <taxon>lamiids</taxon>
        <taxon>Lamiales</taxon>
        <taxon>Lamiaceae</taxon>
        <taxon>Nepetoideae</taxon>
        <taxon>Mentheae</taxon>
        <taxon>Salviinae</taxon>
        <taxon>Salvia</taxon>
        <taxon>Salvia subgen. Calosphace</taxon>
        <taxon>core Calosphace</taxon>
    </lineage>
</organism>
<evidence type="ECO:0000256" key="1">
    <source>
        <dbReference type="SAM" id="MobiDB-lite"/>
    </source>
</evidence>
<dbReference type="AlphaFoldDB" id="A0A8X8X8K7"/>
<dbReference type="EMBL" id="PNBA02000011">
    <property type="protein sequence ID" value="KAG6407658.1"/>
    <property type="molecule type" value="Genomic_DNA"/>
</dbReference>
<protein>
    <submittedName>
        <fullName evidence="2">Uncharacterized protein</fullName>
    </submittedName>
</protein>
<keyword evidence="3" id="KW-1185">Reference proteome</keyword>
<gene>
    <name evidence="2" type="ORF">SASPL_130655</name>
</gene>
<feature type="compositionally biased region" description="Basic and acidic residues" evidence="1">
    <location>
        <begin position="218"/>
        <end position="233"/>
    </location>
</feature>
<proteinExistence type="predicted"/>
<comment type="caution">
    <text evidence="2">The sequence shown here is derived from an EMBL/GenBank/DDBJ whole genome shotgun (WGS) entry which is preliminary data.</text>
</comment>
<sequence>MKARTKRRRRRTLEIARQYSVLNKVPLQIERLNRLIHVTDTDSQQEVAAKMSIQVTESEIKQGLDFMKLRYDIFKRLQDDGASWDVGAAFVRASDDLWATILQRTPFAGAYYHRDDPYFSKLACLFGLGKVKKEEDVEVVLISDRTEKVSADEPSCYEITRCDAEVTSPTIFPPRTVCRKLFPEDDEPPTNRESTNEVGICFIDLDADGQLRTRFEKGRDLPTVPDGKKDKGGPSRVSPNTSSCASNSPKQLGRIFTKSQECRSGRMDIAHGCPSD</sequence>
<accession>A0A8X8X8K7</accession>
<reference evidence="2" key="2">
    <citation type="submission" date="2020-08" db="EMBL/GenBank/DDBJ databases">
        <title>Plant Genome Project.</title>
        <authorList>
            <person name="Zhang R.-G."/>
        </authorList>
    </citation>
    <scope>NUCLEOTIDE SEQUENCE</scope>
    <source>
        <strain evidence="2">Huo1</strain>
        <tissue evidence="2">Leaf</tissue>
    </source>
</reference>
<evidence type="ECO:0000313" key="3">
    <source>
        <dbReference type="Proteomes" id="UP000298416"/>
    </source>
</evidence>
<evidence type="ECO:0000313" key="2">
    <source>
        <dbReference type="EMBL" id="KAG6407658.1"/>
    </source>
</evidence>
<feature type="compositionally biased region" description="Polar residues" evidence="1">
    <location>
        <begin position="237"/>
        <end position="250"/>
    </location>
</feature>
<reference evidence="2" key="1">
    <citation type="submission" date="2018-01" db="EMBL/GenBank/DDBJ databases">
        <authorList>
            <person name="Mao J.F."/>
        </authorList>
    </citation>
    <scope>NUCLEOTIDE SEQUENCE</scope>
    <source>
        <strain evidence="2">Huo1</strain>
        <tissue evidence="2">Leaf</tissue>
    </source>
</reference>
<feature type="region of interest" description="Disordered" evidence="1">
    <location>
        <begin position="218"/>
        <end position="250"/>
    </location>
</feature>
<dbReference type="Proteomes" id="UP000298416">
    <property type="component" value="Unassembled WGS sequence"/>
</dbReference>